<keyword evidence="4" id="KW-0349">Heme</keyword>
<dbReference type="SUPFAM" id="SSF48695">
    <property type="entry name" value="Multiheme cytochromes"/>
    <property type="match status" value="1"/>
</dbReference>
<evidence type="ECO:0000256" key="8">
    <source>
        <dbReference type="ARBA" id="ARBA00023002"/>
    </source>
</evidence>
<name>A0A0W8G2Y3_9ZZZZ</name>
<dbReference type="Gene3D" id="1.10.1130.10">
    <property type="entry name" value="Flavocytochrome C3, Chain A"/>
    <property type="match status" value="1"/>
</dbReference>
<dbReference type="GO" id="GO:0020037">
    <property type="term" value="F:heme binding"/>
    <property type="evidence" value="ECO:0007669"/>
    <property type="project" value="TreeGrafter"/>
</dbReference>
<evidence type="ECO:0000256" key="7">
    <source>
        <dbReference type="ARBA" id="ARBA00022837"/>
    </source>
</evidence>
<evidence type="ECO:0000256" key="3">
    <source>
        <dbReference type="ARBA" id="ARBA00011887"/>
    </source>
</evidence>
<keyword evidence="7" id="KW-0106">Calcium</keyword>
<proteinExistence type="inferred from homology"/>
<dbReference type="Pfam" id="PF02335">
    <property type="entry name" value="Cytochrom_C552"/>
    <property type="match status" value="1"/>
</dbReference>
<dbReference type="Gene3D" id="1.20.140.10">
    <property type="entry name" value="Butyryl-CoA Dehydrogenase, subunit A, domain 3"/>
    <property type="match status" value="1"/>
</dbReference>
<accession>A0A0W8G2Y3</accession>
<evidence type="ECO:0000256" key="5">
    <source>
        <dbReference type="ARBA" id="ARBA00022723"/>
    </source>
</evidence>
<dbReference type="GO" id="GO:0019645">
    <property type="term" value="P:anaerobic electron transport chain"/>
    <property type="evidence" value="ECO:0007669"/>
    <property type="project" value="TreeGrafter"/>
</dbReference>
<evidence type="ECO:0000256" key="9">
    <source>
        <dbReference type="ARBA" id="ARBA00023004"/>
    </source>
</evidence>
<evidence type="ECO:0000256" key="6">
    <source>
        <dbReference type="ARBA" id="ARBA00022729"/>
    </source>
</evidence>
<dbReference type="PANTHER" id="PTHR30633:SF0">
    <property type="entry name" value="CYTOCHROME C-552"/>
    <property type="match status" value="1"/>
</dbReference>
<keyword evidence="5" id="KW-0479">Metal-binding</keyword>
<keyword evidence="8 11" id="KW-0560">Oxidoreductase</keyword>
<organism evidence="11">
    <name type="scientific">hydrocarbon metagenome</name>
    <dbReference type="NCBI Taxonomy" id="938273"/>
    <lineage>
        <taxon>unclassified sequences</taxon>
        <taxon>metagenomes</taxon>
        <taxon>ecological metagenomes</taxon>
    </lineage>
</organism>
<sequence length="488" mass="54797">MFKGALTVATTALLTVFLFGATGCEPPKPEMVKTVTIPDGEIDPAIWGKAYPEEFESWKKTEEAVPTQLSKYKVGMGGGTPSVDKLSEFPYMALLFNGWGFGVEYNEPRGHAYMIRDQLEIDASRLKSGGVCLSCKTPYAPGLQKQLGTDYYKLPFKEVLNMIPEKNRELGVACIDCHDNKDMSLKISRGFTLTKALEGMGVKPETLTRQQMRSVACAQCHVTYNIPKDKDNQSVGLYFPWQGSTYGNITIENIIKQIRSDDSVREWKQTVTGFKMGFIRHPEFEFWTQNSVHYKAGASCADCHMPYTKAGVFKISDHRVMSPVQNEMRACIQCHAESSDWLKERVFTIQDRTVSLMIRAGYATATVAKLFETIHKARDAGTAINEAFYAQAKDYYEEAFYRSLFMGAENSIGFHNPTEGMRILGDAIAFATKAEGLQRQLLTQAGVEVPLVVDLELLKYLEDRGEKKIKFNPAVEFKDPSGVQDRFH</sequence>
<dbReference type="GO" id="GO:0046872">
    <property type="term" value="F:metal ion binding"/>
    <property type="evidence" value="ECO:0007669"/>
    <property type="project" value="UniProtKB-KW"/>
</dbReference>
<evidence type="ECO:0000256" key="2">
    <source>
        <dbReference type="ARBA" id="ARBA00009288"/>
    </source>
</evidence>
<dbReference type="GO" id="GO:0030288">
    <property type="term" value="C:outer membrane-bounded periplasmic space"/>
    <property type="evidence" value="ECO:0007669"/>
    <property type="project" value="TreeGrafter"/>
</dbReference>
<dbReference type="PANTHER" id="PTHR30633">
    <property type="entry name" value="CYTOCHROME C-552 RESPIRATORY NITRITE REDUCTASE"/>
    <property type="match status" value="1"/>
</dbReference>
<dbReference type="PIRSF" id="PIRSF000243">
    <property type="entry name" value="Cyt_c552"/>
    <property type="match status" value="1"/>
</dbReference>
<dbReference type="PROSITE" id="PS51257">
    <property type="entry name" value="PROKAR_LIPOPROTEIN"/>
    <property type="match status" value="1"/>
</dbReference>
<keyword evidence="6" id="KW-0732">Signal</keyword>
<dbReference type="EC" id="1.7.2.2" evidence="3"/>
<keyword evidence="9" id="KW-0408">Iron</keyword>
<comment type="similarity">
    <text evidence="2">Belongs to the cytochrome c-552 family.</text>
</comment>
<dbReference type="InterPro" id="IPR003321">
    <property type="entry name" value="Cyt_c552"/>
</dbReference>
<evidence type="ECO:0000256" key="10">
    <source>
        <dbReference type="ARBA" id="ARBA00049131"/>
    </source>
</evidence>
<dbReference type="EMBL" id="LNQE01000332">
    <property type="protein sequence ID" value="KUG27378.1"/>
    <property type="molecule type" value="Genomic_DNA"/>
</dbReference>
<comment type="caution">
    <text evidence="11">The sequence shown here is derived from an EMBL/GenBank/DDBJ whole genome shotgun (WGS) entry which is preliminary data.</text>
</comment>
<comment type="catalytic activity">
    <reaction evidence="10">
        <text>6 Fe(III)-[cytochrome c] + NH4(+) + 2 H2O = 6 Fe(II)-[cytochrome c] + nitrite + 8 H(+)</text>
        <dbReference type="Rhea" id="RHEA:13089"/>
        <dbReference type="Rhea" id="RHEA-COMP:10350"/>
        <dbReference type="Rhea" id="RHEA-COMP:14399"/>
        <dbReference type="ChEBI" id="CHEBI:15377"/>
        <dbReference type="ChEBI" id="CHEBI:15378"/>
        <dbReference type="ChEBI" id="CHEBI:16301"/>
        <dbReference type="ChEBI" id="CHEBI:28938"/>
        <dbReference type="ChEBI" id="CHEBI:29033"/>
        <dbReference type="ChEBI" id="CHEBI:29034"/>
        <dbReference type="EC" id="1.7.2.2"/>
    </reaction>
</comment>
<gene>
    <name evidence="11" type="ORF">ASZ90_002756</name>
</gene>
<dbReference type="InterPro" id="IPR036280">
    <property type="entry name" value="Multihaem_cyt_sf"/>
</dbReference>
<dbReference type="CDD" id="cd00548">
    <property type="entry name" value="NrfA-like"/>
    <property type="match status" value="1"/>
</dbReference>
<dbReference type="AlphaFoldDB" id="A0A0W8G2Y3"/>
<evidence type="ECO:0000256" key="1">
    <source>
        <dbReference type="ARBA" id="ARBA00004196"/>
    </source>
</evidence>
<reference evidence="11" key="1">
    <citation type="journal article" date="2015" name="Proc. Natl. Acad. Sci. U.S.A.">
        <title>Networks of energetic and metabolic interactions define dynamics in microbial communities.</title>
        <authorList>
            <person name="Embree M."/>
            <person name="Liu J.K."/>
            <person name="Al-Bassam M.M."/>
            <person name="Zengler K."/>
        </authorList>
    </citation>
    <scope>NUCLEOTIDE SEQUENCE</scope>
</reference>
<comment type="subcellular location">
    <subcellularLocation>
        <location evidence="1">Cell envelope</location>
    </subcellularLocation>
</comment>
<evidence type="ECO:0000313" key="11">
    <source>
        <dbReference type="EMBL" id="KUG27378.1"/>
    </source>
</evidence>
<evidence type="ECO:0000256" key="4">
    <source>
        <dbReference type="ARBA" id="ARBA00022617"/>
    </source>
</evidence>
<protein>
    <recommendedName>
        <fullName evidence="3">nitrite reductase (cytochrome; ammonia-forming)</fullName>
        <ecNumber evidence="3">1.7.2.2</ecNumber>
    </recommendedName>
</protein>
<dbReference type="GO" id="GO:0042279">
    <property type="term" value="F:nitrite reductase (cytochrome, ammonia-forming) activity"/>
    <property type="evidence" value="ECO:0007669"/>
    <property type="project" value="UniProtKB-EC"/>
</dbReference>